<evidence type="ECO:0000256" key="11">
    <source>
        <dbReference type="NCBIfam" id="TIGR02067"/>
    </source>
</evidence>
<dbReference type="PROSITE" id="PS00629">
    <property type="entry name" value="IMP_1"/>
    <property type="match status" value="1"/>
</dbReference>
<name>A0ABV9H129_9HYPH</name>
<dbReference type="EMBL" id="JBHSEL010000023">
    <property type="protein sequence ID" value="MFC4623987.1"/>
    <property type="molecule type" value="Genomic_DNA"/>
</dbReference>
<keyword evidence="7 12" id="KW-0378">Hydrolase</keyword>
<dbReference type="PANTHER" id="PTHR20854">
    <property type="entry name" value="INOSITOL MONOPHOSPHATASE"/>
    <property type="match status" value="1"/>
</dbReference>
<evidence type="ECO:0000256" key="9">
    <source>
        <dbReference type="ARBA" id="ARBA00023102"/>
    </source>
</evidence>
<dbReference type="Gene3D" id="3.40.190.80">
    <property type="match status" value="1"/>
</dbReference>
<gene>
    <name evidence="12" type="primary">hisN</name>
    <name evidence="12" type="ORF">ACFO1V_01885</name>
</gene>
<dbReference type="Proteomes" id="UP001596042">
    <property type="component" value="Unassembled WGS sequence"/>
</dbReference>
<comment type="pathway">
    <text evidence="2">Amino-acid biosynthesis; L-histidine biosynthesis; L-histidine from 5-phospho-alpha-D-ribose 1-diphosphate: step 8/9.</text>
</comment>
<dbReference type="InterPro" id="IPR020583">
    <property type="entry name" value="Inositol_monoP_metal-BS"/>
</dbReference>
<evidence type="ECO:0000256" key="6">
    <source>
        <dbReference type="ARBA" id="ARBA00022723"/>
    </source>
</evidence>
<evidence type="ECO:0000256" key="1">
    <source>
        <dbReference type="ARBA" id="ARBA00001946"/>
    </source>
</evidence>
<evidence type="ECO:0000256" key="5">
    <source>
        <dbReference type="ARBA" id="ARBA00022605"/>
    </source>
</evidence>
<dbReference type="PANTHER" id="PTHR20854:SF4">
    <property type="entry name" value="INOSITOL-1-MONOPHOSPHATASE-RELATED"/>
    <property type="match status" value="1"/>
</dbReference>
<evidence type="ECO:0000256" key="10">
    <source>
        <dbReference type="ARBA" id="ARBA00049158"/>
    </source>
</evidence>
<keyword evidence="5" id="KW-0028">Amino-acid biosynthesis</keyword>
<proteinExistence type="inferred from homology"/>
<keyword evidence="6" id="KW-0479">Metal-binding</keyword>
<evidence type="ECO:0000256" key="2">
    <source>
        <dbReference type="ARBA" id="ARBA00004970"/>
    </source>
</evidence>
<dbReference type="GO" id="GO:0004401">
    <property type="term" value="F:histidinol-phosphatase activity"/>
    <property type="evidence" value="ECO:0007669"/>
    <property type="project" value="UniProtKB-EC"/>
</dbReference>
<comment type="catalytic activity">
    <reaction evidence="10">
        <text>L-histidinol phosphate + H2O = L-histidinol + phosphate</text>
        <dbReference type="Rhea" id="RHEA:14465"/>
        <dbReference type="ChEBI" id="CHEBI:15377"/>
        <dbReference type="ChEBI" id="CHEBI:43474"/>
        <dbReference type="ChEBI" id="CHEBI:57699"/>
        <dbReference type="ChEBI" id="CHEBI:57980"/>
        <dbReference type="EC" id="3.1.3.15"/>
    </reaction>
</comment>
<dbReference type="Gene3D" id="3.30.540.10">
    <property type="entry name" value="Fructose-1,6-Bisphosphatase, subunit A, domain 1"/>
    <property type="match status" value="1"/>
</dbReference>
<dbReference type="RefSeq" id="WP_374831466.1">
    <property type="nucleotide sequence ID" value="NZ_JBHEEZ010000009.1"/>
</dbReference>
<evidence type="ECO:0000256" key="8">
    <source>
        <dbReference type="ARBA" id="ARBA00022842"/>
    </source>
</evidence>
<sequence length="259" mass="27769">MLIDKAFFSAVADAAAQETLPRFRKTVEVDNKYTVGFDPVTEADRAAERAIRTLIGKHFPDHGILGEEYGAEHVERSHVWVIDPIDGTRAFISGLPVWGTLLGLLVDGDATAGMMAQPFTGELFYSDGEGAFLQRKGVDGVERLAVSRTTRLADATLFTTTPAYFKGTLGEAFARLEQSVRLSRYGVDCYAFAMLAAGHVDLVVEADLKVYDIAALIPIIEKAGGVITRRDGGPAEQGGDIVAAATPELHKAALAVLNS</sequence>
<dbReference type="PRINTS" id="PR00377">
    <property type="entry name" value="IMPHPHTASES"/>
</dbReference>
<keyword evidence="9" id="KW-0368">Histidine biosynthesis</keyword>
<dbReference type="InterPro" id="IPR000760">
    <property type="entry name" value="Inositol_monophosphatase-like"/>
</dbReference>
<evidence type="ECO:0000256" key="4">
    <source>
        <dbReference type="ARBA" id="ARBA00013085"/>
    </source>
</evidence>
<dbReference type="Pfam" id="PF00459">
    <property type="entry name" value="Inositol_P"/>
    <property type="match status" value="1"/>
</dbReference>
<dbReference type="InterPro" id="IPR011809">
    <property type="entry name" value="His_9_proposed"/>
</dbReference>
<comment type="caution">
    <text evidence="12">The sequence shown here is derived from an EMBL/GenBank/DDBJ whole genome shotgun (WGS) entry which is preliminary data.</text>
</comment>
<evidence type="ECO:0000313" key="13">
    <source>
        <dbReference type="Proteomes" id="UP001596042"/>
    </source>
</evidence>
<evidence type="ECO:0000256" key="7">
    <source>
        <dbReference type="ARBA" id="ARBA00022801"/>
    </source>
</evidence>
<evidence type="ECO:0000313" key="12">
    <source>
        <dbReference type="EMBL" id="MFC4623987.1"/>
    </source>
</evidence>
<organism evidence="12 13">
    <name type="scientific">Daeguia caeni</name>
    <dbReference type="NCBI Taxonomy" id="439612"/>
    <lineage>
        <taxon>Bacteria</taxon>
        <taxon>Pseudomonadati</taxon>
        <taxon>Pseudomonadota</taxon>
        <taxon>Alphaproteobacteria</taxon>
        <taxon>Hyphomicrobiales</taxon>
        <taxon>Brucellaceae</taxon>
        <taxon>Daeguia</taxon>
    </lineage>
</organism>
<comment type="similarity">
    <text evidence="3">Belongs to the inositol monophosphatase superfamily.</text>
</comment>
<protein>
    <recommendedName>
        <fullName evidence="4 11">Histidinol-phosphatase</fullName>
        <ecNumber evidence="4 11">3.1.3.15</ecNumber>
    </recommendedName>
</protein>
<keyword evidence="8" id="KW-0460">Magnesium</keyword>
<dbReference type="NCBIfam" id="TIGR02067">
    <property type="entry name" value="his_9_HisN"/>
    <property type="match status" value="1"/>
</dbReference>
<evidence type="ECO:0000256" key="3">
    <source>
        <dbReference type="ARBA" id="ARBA00009759"/>
    </source>
</evidence>
<dbReference type="EC" id="3.1.3.15" evidence="4 11"/>
<keyword evidence="13" id="KW-1185">Reference proteome</keyword>
<comment type="cofactor">
    <cofactor evidence="1">
        <name>Mg(2+)</name>
        <dbReference type="ChEBI" id="CHEBI:18420"/>
    </cofactor>
</comment>
<dbReference type="SUPFAM" id="SSF56655">
    <property type="entry name" value="Carbohydrate phosphatase"/>
    <property type="match status" value="1"/>
</dbReference>
<accession>A0ABV9H129</accession>
<dbReference type="CDD" id="cd01641">
    <property type="entry name" value="Bacterial_IMPase_like_1"/>
    <property type="match status" value="1"/>
</dbReference>
<reference evidence="13" key="1">
    <citation type="journal article" date="2019" name="Int. J. Syst. Evol. Microbiol.">
        <title>The Global Catalogue of Microorganisms (GCM) 10K type strain sequencing project: providing services to taxonomists for standard genome sequencing and annotation.</title>
        <authorList>
            <consortium name="The Broad Institute Genomics Platform"/>
            <consortium name="The Broad Institute Genome Sequencing Center for Infectious Disease"/>
            <person name="Wu L."/>
            <person name="Ma J."/>
        </authorList>
    </citation>
    <scope>NUCLEOTIDE SEQUENCE [LARGE SCALE GENOMIC DNA]</scope>
    <source>
        <strain evidence="13">CGMCC 1.15731</strain>
    </source>
</reference>